<accession>A0A4S4KS48</accession>
<protein>
    <recommendedName>
        <fullName evidence="7">RING-type domain-containing protein</fullName>
    </recommendedName>
</protein>
<evidence type="ECO:0000256" key="1">
    <source>
        <dbReference type="ARBA" id="ARBA00022723"/>
    </source>
</evidence>
<feature type="compositionally biased region" description="Polar residues" evidence="6">
    <location>
        <begin position="376"/>
        <end position="387"/>
    </location>
</feature>
<dbReference type="Gene3D" id="3.30.40.10">
    <property type="entry name" value="Zinc/RING finger domain, C3HC4 (zinc finger)"/>
    <property type="match status" value="1"/>
</dbReference>
<dbReference type="SMART" id="SM00184">
    <property type="entry name" value="RING"/>
    <property type="match status" value="1"/>
</dbReference>
<evidence type="ECO:0000256" key="4">
    <source>
        <dbReference type="PROSITE-ProRule" id="PRU00175"/>
    </source>
</evidence>
<reference evidence="8 9" key="1">
    <citation type="submission" date="2019-02" db="EMBL/GenBank/DDBJ databases">
        <title>Genome sequencing of the rare red list fungi Phellinidium pouzarii.</title>
        <authorList>
            <person name="Buettner E."/>
            <person name="Kellner H."/>
        </authorList>
    </citation>
    <scope>NUCLEOTIDE SEQUENCE [LARGE SCALE GENOMIC DNA]</scope>
    <source>
        <strain evidence="8 9">DSM 108285</strain>
    </source>
</reference>
<feature type="region of interest" description="Disordered" evidence="6">
    <location>
        <begin position="109"/>
        <end position="133"/>
    </location>
</feature>
<evidence type="ECO:0000259" key="7">
    <source>
        <dbReference type="PROSITE" id="PS50089"/>
    </source>
</evidence>
<evidence type="ECO:0000256" key="6">
    <source>
        <dbReference type="SAM" id="MobiDB-lite"/>
    </source>
</evidence>
<feature type="compositionally biased region" description="Basic and acidic residues" evidence="6">
    <location>
        <begin position="120"/>
        <end position="133"/>
    </location>
</feature>
<feature type="domain" description="RING-type" evidence="7">
    <location>
        <begin position="10"/>
        <end position="56"/>
    </location>
</feature>
<feature type="region of interest" description="Disordered" evidence="6">
    <location>
        <begin position="72"/>
        <end position="93"/>
    </location>
</feature>
<keyword evidence="9" id="KW-1185">Reference proteome</keyword>
<dbReference type="OrthoDB" id="6105938at2759"/>
<feature type="coiled-coil region" evidence="5">
    <location>
        <begin position="251"/>
        <end position="278"/>
    </location>
</feature>
<feature type="compositionally biased region" description="Low complexity" evidence="6">
    <location>
        <begin position="393"/>
        <end position="408"/>
    </location>
</feature>
<feature type="region of interest" description="Disordered" evidence="6">
    <location>
        <begin position="308"/>
        <end position="340"/>
    </location>
</feature>
<dbReference type="Proteomes" id="UP000308199">
    <property type="component" value="Unassembled WGS sequence"/>
</dbReference>
<dbReference type="SUPFAM" id="SSF57850">
    <property type="entry name" value="RING/U-box"/>
    <property type="match status" value="1"/>
</dbReference>
<evidence type="ECO:0000256" key="5">
    <source>
        <dbReference type="SAM" id="Coils"/>
    </source>
</evidence>
<evidence type="ECO:0000256" key="2">
    <source>
        <dbReference type="ARBA" id="ARBA00022771"/>
    </source>
</evidence>
<dbReference type="EMBL" id="SGPK01000618">
    <property type="protein sequence ID" value="THH00808.1"/>
    <property type="molecule type" value="Genomic_DNA"/>
</dbReference>
<dbReference type="PROSITE" id="PS50089">
    <property type="entry name" value="ZF_RING_2"/>
    <property type="match status" value="1"/>
</dbReference>
<proteinExistence type="predicted"/>
<feature type="compositionally biased region" description="Low complexity" evidence="6">
    <location>
        <begin position="315"/>
        <end position="340"/>
    </location>
</feature>
<dbReference type="GO" id="GO:0008270">
    <property type="term" value="F:zinc ion binding"/>
    <property type="evidence" value="ECO:0007669"/>
    <property type="project" value="UniProtKB-KW"/>
</dbReference>
<sequence>MLTLNPDSVCDVCAEEYGPFNLPRCIPCGHVLCESCATTIVEKTSPRLQPACPFCRDHFTTETIRVIRIDFSRSSGGGASGPSTSSVDPLRHSMDTNALDDETVLYNVRSPRSAATSTRTSRDPSRATSREREIFDTIDEDRQPLSFDMSHFDVGRHNERAIELEKRVAKVATKRCSAEEVQALQKELADWLSIDKTMSGGDNRQHTAIRLSHLLLRAILMNHVAHSEATRVAKGAETQLRSRIADGELIREKLDDDLRRYKNQLAAKTQEVINLRVEIQRLKGGAVTPTRRQSMSAPTSPDGYFSFSSASTSVPAHSTSNPASAASSPPSSGRTTPTAGLSLLSYGMGMSSASAAAAALQPPITPTPTSRHQHSRSASTINRTGTPSPAVHAAMSASSALSSSRRSMTPAPVHQRSASVAPGSSSISRLPATQRSMTPGIHAVSTASRSCGPPKRTLRRR</sequence>
<evidence type="ECO:0000256" key="3">
    <source>
        <dbReference type="ARBA" id="ARBA00022833"/>
    </source>
</evidence>
<dbReference type="PROSITE" id="PS00518">
    <property type="entry name" value="ZF_RING_1"/>
    <property type="match status" value="1"/>
</dbReference>
<dbReference type="AlphaFoldDB" id="A0A4S4KS48"/>
<evidence type="ECO:0000313" key="9">
    <source>
        <dbReference type="Proteomes" id="UP000308199"/>
    </source>
</evidence>
<gene>
    <name evidence="8" type="ORF">EW145_g7028</name>
</gene>
<dbReference type="InterPro" id="IPR017907">
    <property type="entry name" value="Znf_RING_CS"/>
</dbReference>
<name>A0A4S4KS48_9AGAM</name>
<keyword evidence="5" id="KW-0175">Coiled coil</keyword>
<keyword evidence="2 4" id="KW-0863">Zinc-finger</keyword>
<keyword evidence="3" id="KW-0862">Zinc</keyword>
<organism evidence="8 9">
    <name type="scientific">Phellinidium pouzarii</name>
    <dbReference type="NCBI Taxonomy" id="167371"/>
    <lineage>
        <taxon>Eukaryota</taxon>
        <taxon>Fungi</taxon>
        <taxon>Dikarya</taxon>
        <taxon>Basidiomycota</taxon>
        <taxon>Agaricomycotina</taxon>
        <taxon>Agaricomycetes</taxon>
        <taxon>Hymenochaetales</taxon>
        <taxon>Hymenochaetaceae</taxon>
        <taxon>Phellinidium</taxon>
    </lineage>
</organism>
<feature type="compositionally biased region" description="Low complexity" evidence="6">
    <location>
        <begin position="417"/>
        <end position="428"/>
    </location>
</feature>
<comment type="caution">
    <text evidence="8">The sequence shown here is derived from an EMBL/GenBank/DDBJ whole genome shotgun (WGS) entry which is preliminary data.</text>
</comment>
<feature type="region of interest" description="Disordered" evidence="6">
    <location>
        <begin position="357"/>
        <end position="461"/>
    </location>
</feature>
<keyword evidence="1" id="KW-0479">Metal-binding</keyword>
<evidence type="ECO:0000313" key="8">
    <source>
        <dbReference type="EMBL" id="THH00808.1"/>
    </source>
</evidence>
<dbReference type="InterPro" id="IPR013083">
    <property type="entry name" value="Znf_RING/FYVE/PHD"/>
</dbReference>
<dbReference type="InterPro" id="IPR001841">
    <property type="entry name" value="Znf_RING"/>
</dbReference>
<feature type="compositionally biased region" description="Low complexity" evidence="6">
    <location>
        <begin position="109"/>
        <end position="119"/>
    </location>
</feature>